<feature type="repeat" description="PPR" evidence="8">
    <location>
        <begin position="1"/>
        <end position="24"/>
    </location>
</feature>
<dbReference type="InterPro" id="IPR002885">
    <property type="entry name" value="PPR_rpt"/>
</dbReference>
<dbReference type="GO" id="GO:0016020">
    <property type="term" value="C:membrane"/>
    <property type="evidence" value="ECO:0007669"/>
    <property type="project" value="UniProtKB-SubCell"/>
</dbReference>
<organism evidence="10 11">
    <name type="scientific">Rhamnella rubrinervis</name>
    <dbReference type="NCBI Taxonomy" id="2594499"/>
    <lineage>
        <taxon>Eukaryota</taxon>
        <taxon>Viridiplantae</taxon>
        <taxon>Streptophyta</taxon>
        <taxon>Embryophyta</taxon>
        <taxon>Tracheophyta</taxon>
        <taxon>Spermatophyta</taxon>
        <taxon>Magnoliopsida</taxon>
        <taxon>eudicotyledons</taxon>
        <taxon>Gunneridae</taxon>
        <taxon>Pentapetalae</taxon>
        <taxon>rosids</taxon>
        <taxon>fabids</taxon>
        <taxon>Rosales</taxon>
        <taxon>Rhamnaceae</taxon>
        <taxon>rhamnoid group</taxon>
        <taxon>Rhamneae</taxon>
        <taxon>Rhamnella</taxon>
    </lineage>
</organism>
<feature type="repeat" description="PPR" evidence="8">
    <location>
        <begin position="25"/>
        <end position="59"/>
    </location>
</feature>
<dbReference type="InterPro" id="IPR011990">
    <property type="entry name" value="TPR-like_helical_dom_sf"/>
</dbReference>
<proteinExistence type="inferred from homology"/>
<dbReference type="GO" id="GO:0006396">
    <property type="term" value="P:RNA processing"/>
    <property type="evidence" value="ECO:0007669"/>
    <property type="project" value="TreeGrafter"/>
</dbReference>
<dbReference type="PROSITE" id="PS51375">
    <property type="entry name" value="PPR"/>
    <property type="match status" value="5"/>
</dbReference>
<feature type="repeat" description="PPR" evidence="8">
    <location>
        <begin position="123"/>
        <end position="157"/>
    </location>
</feature>
<evidence type="ECO:0000256" key="5">
    <source>
        <dbReference type="ARBA" id="ARBA00022737"/>
    </source>
</evidence>
<dbReference type="NCBIfam" id="TIGR00756">
    <property type="entry name" value="PPR"/>
    <property type="match status" value="6"/>
</dbReference>
<dbReference type="Gene3D" id="1.25.40.10">
    <property type="entry name" value="Tetratricopeptide repeat domain"/>
    <property type="match status" value="3"/>
</dbReference>
<keyword evidence="4 9" id="KW-0812">Transmembrane</keyword>
<evidence type="ECO:0000256" key="3">
    <source>
        <dbReference type="ARBA" id="ARBA00007626"/>
    </source>
</evidence>
<evidence type="ECO:0000313" key="10">
    <source>
        <dbReference type="EMBL" id="KAF3435657.1"/>
    </source>
</evidence>
<comment type="similarity">
    <text evidence="3">Belongs to the PPR family. P subfamily.</text>
</comment>
<feature type="transmembrane region" description="Helical" evidence="9">
    <location>
        <begin position="427"/>
        <end position="446"/>
    </location>
</feature>
<dbReference type="PANTHER" id="PTHR47934">
    <property type="entry name" value="PENTATRICOPEPTIDE REPEAT-CONTAINING PROTEIN PET309, MITOCHONDRIAL"/>
    <property type="match status" value="1"/>
</dbReference>
<evidence type="ECO:0000256" key="6">
    <source>
        <dbReference type="ARBA" id="ARBA00022989"/>
    </source>
</evidence>
<evidence type="ECO:0000256" key="1">
    <source>
        <dbReference type="ARBA" id="ARBA00004141"/>
    </source>
</evidence>
<dbReference type="Proteomes" id="UP000796880">
    <property type="component" value="Unassembled WGS sequence"/>
</dbReference>
<protein>
    <recommendedName>
        <fullName evidence="12">Pentatricopeptide repeat-containing protein</fullName>
    </recommendedName>
</protein>
<sequence length="480" mass="53440">MCKEGRLEEASGLFDKMEETGLAPSAVTYNTLIDGYCNKGDLVKAFSYRDEMLKKGLMPTVSTYNLLIHALFMEGKMAEADDLGKEMGEKGINPDSCRLLQGRNVRKAFSLYDDMLSKGIQPTKITYTSLIYVLSKRNRMKEADNLFEKMKRNGVLPDLVTFNALLDGHCANGRCRQGNVEEARELLNEMKKRGIKPDHISYNTLISGYSRRGLCKNQEGVLAEELLKEMLRLYIYGCGFIRKLKGSTKNVLTLPFKILMTSSSLIRLNGNLLPGAMKFTFPSGDLLTYSSNVIGHFVVLTTSTSWAWALFSFNHQDSPIRFKLKTNQDPIWGCWNPCSLCFGQELFLLHFHSADHVGLEGHYRWLLQVIVFVSLIAALAATCFLTSLPAALVLSNSVGSSPDMLGAVSCGSSENDLRARALANLQFSWVLSGILILTGCTCLKFATKFAPREPSIEYEQLHSRGTDAPIAMNGFKQTHP</sequence>
<dbReference type="GO" id="GO:0007005">
    <property type="term" value="P:mitochondrion organization"/>
    <property type="evidence" value="ECO:0007669"/>
    <property type="project" value="TreeGrafter"/>
</dbReference>
<keyword evidence="11" id="KW-1185">Reference proteome</keyword>
<evidence type="ECO:0000256" key="8">
    <source>
        <dbReference type="PROSITE-ProRule" id="PRU00708"/>
    </source>
</evidence>
<evidence type="ECO:0008006" key="12">
    <source>
        <dbReference type="Google" id="ProtNLM"/>
    </source>
</evidence>
<feature type="transmembrane region" description="Helical" evidence="9">
    <location>
        <begin position="369"/>
        <end position="394"/>
    </location>
</feature>
<dbReference type="AlphaFoldDB" id="A0A8K0GNH1"/>
<evidence type="ECO:0000256" key="9">
    <source>
        <dbReference type="SAM" id="Phobius"/>
    </source>
</evidence>
<dbReference type="GO" id="GO:0003729">
    <property type="term" value="F:mRNA binding"/>
    <property type="evidence" value="ECO:0007669"/>
    <property type="project" value="TreeGrafter"/>
</dbReference>
<dbReference type="InterPro" id="IPR051114">
    <property type="entry name" value="Mito_RNA_Proc_CCM1"/>
</dbReference>
<comment type="similarity">
    <text evidence="2">Belongs to the TMEM45 family.</text>
</comment>
<dbReference type="Pfam" id="PF13041">
    <property type="entry name" value="PPR_2"/>
    <property type="match status" value="3"/>
</dbReference>
<gene>
    <name evidence="10" type="ORF">FNV43_RR22748</name>
</gene>
<evidence type="ECO:0000256" key="7">
    <source>
        <dbReference type="ARBA" id="ARBA00023136"/>
    </source>
</evidence>
<evidence type="ECO:0000256" key="4">
    <source>
        <dbReference type="ARBA" id="ARBA00022692"/>
    </source>
</evidence>
<feature type="repeat" description="PPR" evidence="8">
    <location>
        <begin position="60"/>
        <end position="94"/>
    </location>
</feature>
<feature type="repeat" description="PPR" evidence="8">
    <location>
        <begin position="158"/>
        <end position="197"/>
    </location>
</feature>
<dbReference type="SUPFAM" id="SSF81901">
    <property type="entry name" value="HCP-like"/>
    <property type="match status" value="1"/>
</dbReference>
<dbReference type="PANTHER" id="PTHR47934:SF6">
    <property type="entry name" value="MITOCHONDRIAL GROUP I INTRON SPLICING FACTOR CCM1-RELATED"/>
    <property type="match status" value="1"/>
</dbReference>
<comment type="caution">
    <text evidence="10">The sequence shown here is derived from an EMBL/GenBank/DDBJ whole genome shotgun (WGS) entry which is preliminary data.</text>
</comment>
<evidence type="ECO:0000256" key="2">
    <source>
        <dbReference type="ARBA" id="ARBA00006948"/>
    </source>
</evidence>
<keyword evidence="5" id="KW-0677">Repeat</keyword>
<keyword evidence="7 9" id="KW-0472">Membrane</keyword>
<dbReference type="OrthoDB" id="185373at2759"/>
<dbReference type="EMBL" id="VOIH02000010">
    <property type="protein sequence ID" value="KAF3435657.1"/>
    <property type="molecule type" value="Genomic_DNA"/>
</dbReference>
<dbReference type="Pfam" id="PF01535">
    <property type="entry name" value="PPR"/>
    <property type="match status" value="2"/>
</dbReference>
<dbReference type="GO" id="GO:0005739">
    <property type="term" value="C:mitochondrion"/>
    <property type="evidence" value="ECO:0007669"/>
    <property type="project" value="TreeGrafter"/>
</dbReference>
<feature type="transmembrane region" description="Helical" evidence="9">
    <location>
        <begin position="293"/>
        <end position="313"/>
    </location>
</feature>
<comment type="subcellular location">
    <subcellularLocation>
        <location evidence="1">Membrane</location>
        <topology evidence="1">Multi-pass membrane protein</topology>
    </subcellularLocation>
</comment>
<name>A0A8K0GNH1_9ROSA</name>
<keyword evidence="6 9" id="KW-1133">Transmembrane helix</keyword>
<evidence type="ECO:0000313" key="11">
    <source>
        <dbReference type="Proteomes" id="UP000796880"/>
    </source>
</evidence>
<dbReference type="InterPro" id="IPR006904">
    <property type="entry name" value="DUF716"/>
</dbReference>
<accession>A0A8K0GNH1</accession>
<reference evidence="10" key="1">
    <citation type="submission" date="2020-03" db="EMBL/GenBank/DDBJ databases">
        <title>A high-quality chromosome-level genome assembly of a woody plant with both climbing and erect habits, Rhamnella rubrinervis.</title>
        <authorList>
            <person name="Lu Z."/>
            <person name="Yang Y."/>
            <person name="Zhu X."/>
            <person name="Sun Y."/>
        </authorList>
    </citation>
    <scope>NUCLEOTIDE SEQUENCE</scope>
    <source>
        <strain evidence="10">BYM</strain>
        <tissue evidence="10">Leaf</tissue>
    </source>
</reference>
<dbReference type="Pfam" id="PF04819">
    <property type="entry name" value="DUF716"/>
    <property type="match status" value="1"/>
</dbReference>